<organism evidence="1 2">
    <name type="scientific">Elysia crispata</name>
    <name type="common">lettuce slug</name>
    <dbReference type="NCBI Taxonomy" id="231223"/>
    <lineage>
        <taxon>Eukaryota</taxon>
        <taxon>Metazoa</taxon>
        <taxon>Spiralia</taxon>
        <taxon>Lophotrochozoa</taxon>
        <taxon>Mollusca</taxon>
        <taxon>Gastropoda</taxon>
        <taxon>Heterobranchia</taxon>
        <taxon>Euthyneura</taxon>
        <taxon>Panpulmonata</taxon>
        <taxon>Sacoglossa</taxon>
        <taxon>Placobranchoidea</taxon>
        <taxon>Plakobranchidae</taxon>
        <taxon>Elysia</taxon>
    </lineage>
</organism>
<comment type="caution">
    <text evidence="1">The sequence shown here is derived from an EMBL/GenBank/DDBJ whole genome shotgun (WGS) entry which is preliminary data.</text>
</comment>
<evidence type="ECO:0000313" key="2">
    <source>
        <dbReference type="Proteomes" id="UP001283361"/>
    </source>
</evidence>
<reference evidence="1" key="1">
    <citation type="journal article" date="2023" name="G3 (Bethesda)">
        <title>A reference genome for the long-term kleptoplast-retaining sea slug Elysia crispata morphotype clarki.</title>
        <authorList>
            <person name="Eastman K.E."/>
            <person name="Pendleton A.L."/>
            <person name="Shaikh M.A."/>
            <person name="Suttiyut T."/>
            <person name="Ogas R."/>
            <person name="Tomko P."/>
            <person name="Gavelis G."/>
            <person name="Widhalm J.R."/>
            <person name="Wisecaver J.H."/>
        </authorList>
    </citation>
    <scope>NUCLEOTIDE SEQUENCE</scope>
    <source>
        <strain evidence="1">ECLA1</strain>
    </source>
</reference>
<dbReference type="EMBL" id="JAWDGP010006036">
    <property type="protein sequence ID" value="KAK3748241.1"/>
    <property type="molecule type" value="Genomic_DNA"/>
</dbReference>
<evidence type="ECO:0000313" key="1">
    <source>
        <dbReference type="EMBL" id="KAK3748241.1"/>
    </source>
</evidence>
<dbReference type="Proteomes" id="UP001283361">
    <property type="component" value="Unassembled WGS sequence"/>
</dbReference>
<sequence>MCRSHLNYHHHQHILPYSELQGVTSLMFEQPKPLNSTRSSCTSPPLPTLILHISMILINEPNLGPWRGAAVA</sequence>
<name>A0AAE0YK84_9GAST</name>
<dbReference type="AlphaFoldDB" id="A0AAE0YK84"/>
<gene>
    <name evidence="1" type="ORF">RRG08_039494</name>
</gene>
<accession>A0AAE0YK84</accession>
<keyword evidence="2" id="KW-1185">Reference proteome</keyword>
<protein>
    <submittedName>
        <fullName evidence="1">Uncharacterized protein</fullName>
    </submittedName>
</protein>
<proteinExistence type="predicted"/>